<feature type="non-terminal residue" evidence="1">
    <location>
        <position position="259"/>
    </location>
</feature>
<protein>
    <submittedName>
        <fullName evidence="1">Uncharacterized protein</fullName>
    </submittedName>
</protein>
<evidence type="ECO:0000313" key="2">
    <source>
        <dbReference type="Proteomes" id="UP001260773"/>
    </source>
</evidence>
<evidence type="ECO:0000313" key="1">
    <source>
        <dbReference type="EMBL" id="MDT2403850.1"/>
    </source>
</evidence>
<comment type="caution">
    <text evidence="1">The sequence shown here is derived from an EMBL/GenBank/DDBJ whole genome shotgun (WGS) entry which is preliminary data.</text>
</comment>
<dbReference type="AlphaFoldDB" id="A0AAW8RVA7"/>
<name>A0AAW8RVA7_ENTAV</name>
<reference evidence="1" key="1">
    <citation type="submission" date="2023-03" db="EMBL/GenBank/DDBJ databases">
        <authorList>
            <person name="Shen W."/>
            <person name="Cai J."/>
        </authorList>
    </citation>
    <scope>NUCLEOTIDE SEQUENCE</scope>
    <source>
        <strain evidence="1">P33-2</strain>
    </source>
</reference>
<dbReference type="Proteomes" id="UP001260773">
    <property type="component" value="Unassembled WGS sequence"/>
</dbReference>
<dbReference type="RefSeq" id="WP_311865546.1">
    <property type="nucleotide sequence ID" value="NZ_JARPWH010000068.1"/>
</dbReference>
<organism evidence="1 2">
    <name type="scientific">Enterococcus avium</name>
    <name type="common">Streptococcus avium</name>
    <dbReference type="NCBI Taxonomy" id="33945"/>
    <lineage>
        <taxon>Bacteria</taxon>
        <taxon>Bacillati</taxon>
        <taxon>Bacillota</taxon>
        <taxon>Bacilli</taxon>
        <taxon>Lactobacillales</taxon>
        <taxon>Enterococcaceae</taxon>
        <taxon>Enterococcus</taxon>
    </lineage>
</organism>
<sequence length="259" mass="30877">MKLEQFKGDSLYSEALEYWCEEWKSCTEMIKSGSIGIEVVNIRIILSDIINEYDLNDFESDNNRKVYIKLLEKVISEKHLEFYRDELLILKEKLEKKNSRAAYVIAKEVLRNIEKVNFSQNLFDELLGILESKEFSKSIRAKIRCLTKNMIVDLITTGRNIEDIEEMTKDVFGKYIISEDIFFPVYKYSPPDLSKEELIEYIDNLKISDRLEKFRENLFMKESEYLFQTVDKVHFMDAVYSLFFYNRFMKTNARSDSYD</sequence>
<proteinExistence type="predicted"/>
<accession>A0AAW8RVA7</accession>
<dbReference type="EMBL" id="JARPWH010000068">
    <property type="protein sequence ID" value="MDT2403850.1"/>
    <property type="molecule type" value="Genomic_DNA"/>
</dbReference>
<gene>
    <name evidence="1" type="ORF">P7D43_15905</name>
</gene>